<name>A0A968KVR7_9SPIO</name>
<dbReference type="Proteomes" id="UP000778951">
    <property type="component" value="Unassembled WGS sequence"/>
</dbReference>
<keyword evidence="1" id="KW-0732">Signal</keyword>
<protein>
    <recommendedName>
        <fullName evidence="4">DUF2268 domain-containing protein</fullName>
    </recommendedName>
</protein>
<comment type="caution">
    <text evidence="2">The sequence shown here is derived from an EMBL/GenBank/DDBJ whole genome shotgun (WGS) entry which is preliminary data.</text>
</comment>
<evidence type="ECO:0000256" key="1">
    <source>
        <dbReference type="SAM" id="SignalP"/>
    </source>
</evidence>
<dbReference type="AlphaFoldDB" id="A0A968KVR7"/>
<reference evidence="2" key="1">
    <citation type="submission" date="2020-03" db="EMBL/GenBank/DDBJ databases">
        <title>Spirochaetal bacteria isolated from arthropods constitute a novel genus Entomospira genus novum within the order Spirochaetales.</title>
        <authorList>
            <person name="Grana-Miraglia L."/>
            <person name="Sikutova S."/>
            <person name="Fingerle V."/>
            <person name="Sing A."/>
            <person name="Castillo-Ramirez S."/>
            <person name="Margos G."/>
            <person name="Rudolf I."/>
        </authorList>
    </citation>
    <scope>NUCLEOTIDE SEQUENCE</scope>
    <source>
        <strain evidence="2">BR149</strain>
    </source>
</reference>
<keyword evidence="3" id="KW-1185">Reference proteome</keyword>
<dbReference type="RefSeq" id="WP_167695519.1">
    <property type="nucleotide sequence ID" value="NZ_CP118181.1"/>
</dbReference>
<gene>
    <name evidence="2" type="ORF">HCT48_04270</name>
</gene>
<accession>A0A968KVR7</accession>
<feature type="signal peptide" evidence="1">
    <location>
        <begin position="1"/>
        <end position="20"/>
    </location>
</feature>
<proteinExistence type="predicted"/>
<organism evidence="2 3">
    <name type="scientific">Entomospira culicis</name>
    <dbReference type="NCBI Taxonomy" id="2719989"/>
    <lineage>
        <taxon>Bacteria</taxon>
        <taxon>Pseudomonadati</taxon>
        <taxon>Spirochaetota</taxon>
        <taxon>Spirochaetia</taxon>
        <taxon>Spirochaetales</taxon>
        <taxon>Spirochaetaceae</taxon>
        <taxon>Entomospira</taxon>
    </lineage>
</organism>
<sequence>MKQPILFLLSIISLLVVSHAQPQPAGEDRLYSQMNFPEEWHALRQEFAQEWLDMLYLSGDLSKKNVAKELRTTFPEFIEAYDLWQAGDEEIYDLSVPLIVFEQINALLAQMPINLIDPDLVQIALLNLLGREHYLALEERNLHLPENIFGLALYTVSLVTMINEHHKGDMDKMLTDWLERYGLDDESSDEEKFRMLFHLGYTFIETFFGGEAFLFWTYETFSEYIEMVAQMIEEEIAVNLEDLFPSLEE</sequence>
<feature type="chain" id="PRO_5037075455" description="DUF2268 domain-containing protein" evidence="1">
    <location>
        <begin position="21"/>
        <end position="249"/>
    </location>
</feature>
<evidence type="ECO:0000313" key="2">
    <source>
        <dbReference type="EMBL" id="NIZ69428.1"/>
    </source>
</evidence>
<dbReference type="EMBL" id="JAATLM010000001">
    <property type="protein sequence ID" value="NIZ69428.1"/>
    <property type="molecule type" value="Genomic_DNA"/>
</dbReference>
<evidence type="ECO:0008006" key="4">
    <source>
        <dbReference type="Google" id="ProtNLM"/>
    </source>
</evidence>
<evidence type="ECO:0000313" key="3">
    <source>
        <dbReference type="Proteomes" id="UP000778951"/>
    </source>
</evidence>